<organism evidence="4 5">
    <name type="scientific">Limnohabitans parvus II-B4</name>
    <dbReference type="NCBI Taxonomy" id="1293052"/>
    <lineage>
        <taxon>Bacteria</taxon>
        <taxon>Pseudomonadati</taxon>
        <taxon>Pseudomonadota</taxon>
        <taxon>Betaproteobacteria</taxon>
        <taxon>Burkholderiales</taxon>
        <taxon>Comamonadaceae</taxon>
        <taxon>Limnohabitans</taxon>
    </lineage>
</organism>
<dbReference type="RefSeq" id="WP_108313039.1">
    <property type="nucleotide sequence ID" value="NZ_NESN01000004.1"/>
</dbReference>
<dbReference type="GO" id="GO:0005737">
    <property type="term" value="C:cytoplasm"/>
    <property type="evidence" value="ECO:0007669"/>
    <property type="project" value="TreeGrafter"/>
</dbReference>
<dbReference type="Proteomes" id="UP000250790">
    <property type="component" value="Unassembled WGS sequence"/>
</dbReference>
<comment type="similarity">
    <text evidence="1">Belongs to the DadA oxidoreductase family.</text>
</comment>
<evidence type="ECO:0000256" key="2">
    <source>
        <dbReference type="ARBA" id="ARBA00023002"/>
    </source>
</evidence>
<dbReference type="InterPro" id="IPR006076">
    <property type="entry name" value="FAD-dep_OxRdtase"/>
</dbReference>
<dbReference type="GO" id="GO:0005886">
    <property type="term" value="C:plasma membrane"/>
    <property type="evidence" value="ECO:0007669"/>
    <property type="project" value="TreeGrafter"/>
</dbReference>
<dbReference type="SUPFAM" id="SSF51905">
    <property type="entry name" value="FAD/NAD(P)-binding domain"/>
    <property type="match status" value="1"/>
</dbReference>
<evidence type="ECO:0000259" key="3">
    <source>
        <dbReference type="Pfam" id="PF01266"/>
    </source>
</evidence>
<dbReference type="PANTHER" id="PTHR13847">
    <property type="entry name" value="SARCOSINE DEHYDROGENASE-RELATED"/>
    <property type="match status" value="1"/>
</dbReference>
<name>A0A315FHS1_9BURK</name>
<keyword evidence="2" id="KW-0560">Oxidoreductase</keyword>
<comment type="caution">
    <text evidence="4">The sequence shown here is derived from an EMBL/GenBank/DDBJ whole genome shotgun (WGS) entry which is preliminary data.</text>
</comment>
<dbReference type="GO" id="GO:0008718">
    <property type="term" value="F:D-amino-acid dehydrogenase activity"/>
    <property type="evidence" value="ECO:0007669"/>
    <property type="project" value="TreeGrafter"/>
</dbReference>
<keyword evidence="5" id="KW-1185">Reference proteome</keyword>
<dbReference type="EMBL" id="NESN01000004">
    <property type="protein sequence ID" value="PUE52667.1"/>
    <property type="molecule type" value="Genomic_DNA"/>
</dbReference>
<evidence type="ECO:0000256" key="1">
    <source>
        <dbReference type="ARBA" id="ARBA00009410"/>
    </source>
</evidence>
<dbReference type="InterPro" id="IPR036188">
    <property type="entry name" value="FAD/NAD-bd_sf"/>
</dbReference>
<dbReference type="Pfam" id="PF01266">
    <property type="entry name" value="DAO"/>
    <property type="match status" value="1"/>
</dbReference>
<feature type="domain" description="FAD dependent oxidoreductase" evidence="3">
    <location>
        <begin position="2"/>
        <end position="400"/>
    </location>
</feature>
<dbReference type="NCBIfam" id="NF001933">
    <property type="entry name" value="PRK00711.1"/>
    <property type="match status" value="1"/>
</dbReference>
<sequence>MHVCVMGAGIIGLSTAYELTQRGHRVTVVDRTAPAAGASGGNGAQLSYSYVQPLADPGIWAQLPKLLLSPSSALKIRPQWDTRQWMWVWQFLRACNAQQSQHTTSQLLILAAQSRAVFDALRERENIDCDFAASGKLVLFRSEASFAAARQQMGLQQQLGGAAQQAVTASEACAIEPALVHQREPFSGAIYTESECAADCKQVCEALAQILISRGVTLRLGQDIQRWVRSGENVRAIGLANGDEISADAFVLCTGHTAAALAASAGVHLPVYPLKGYSITVATDGQGLAPQVSITDSARKIVFARLGQRLRAAGMVELVGQDARVQTRQIETLQQATQALFPDCSRYTDIQPWAGMRPATPTGLPIIGRQATGPGNLFINAGQGALGFTLAFGSAVQLANALS</sequence>
<dbReference type="Gene3D" id="3.50.50.60">
    <property type="entry name" value="FAD/NAD(P)-binding domain"/>
    <property type="match status" value="2"/>
</dbReference>
<reference evidence="4 5" key="1">
    <citation type="submission" date="2017-04" db="EMBL/GenBank/DDBJ databases">
        <title>Unexpected and diverse lifestyles within the genus Limnohabitans.</title>
        <authorList>
            <person name="Kasalicky V."/>
            <person name="Mehrshad M."/>
            <person name="Andrei S.-A."/>
            <person name="Salcher M."/>
            <person name="Kratochvilova H."/>
            <person name="Simek K."/>
            <person name="Ghai R."/>
        </authorList>
    </citation>
    <scope>NUCLEOTIDE SEQUENCE [LARGE SCALE GENOMIC DNA]</scope>
    <source>
        <strain evidence="4 5">II-B4</strain>
    </source>
</reference>
<dbReference type="SUPFAM" id="SSF54373">
    <property type="entry name" value="FAD-linked reductases, C-terminal domain"/>
    <property type="match status" value="1"/>
</dbReference>
<gene>
    <name evidence="4" type="ORF">B9Z37_10820</name>
</gene>
<dbReference type="AlphaFoldDB" id="A0A315FHS1"/>
<protein>
    <submittedName>
        <fullName evidence="4">Amino acid dehydrogenase</fullName>
    </submittedName>
</protein>
<dbReference type="OrthoDB" id="18526at2"/>
<evidence type="ECO:0000313" key="4">
    <source>
        <dbReference type="EMBL" id="PUE52667.1"/>
    </source>
</evidence>
<proteinExistence type="inferred from homology"/>
<evidence type="ECO:0000313" key="5">
    <source>
        <dbReference type="Proteomes" id="UP000250790"/>
    </source>
</evidence>
<dbReference type="PANTHER" id="PTHR13847:SF280">
    <property type="entry name" value="D-AMINO ACID DEHYDROGENASE"/>
    <property type="match status" value="1"/>
</dbReference>
<accession>A0A315FHS1</accession>
<dbReference type="Gene3D" id="3.30.9.10">
    <property type="entry name" value="D-Amino Acid Oxidase, subunit A, domain 2"/>
    <property type="match status" value="1"/>
</dbReference>
<dbReference type="GO" id="GO:0055130">
    <property type="term" value="P:D-alanine catabolic process"/>
    <property type="evidence" value="ECO:0007669"/>
    <property type="project" value="TreeGrafter"/>
</dbReference>